<dbReference type="PANTHER" id="PTHR30024">
    <property type="entry name" value="ALIPHATIC SULFONATES-BINDING PROTEIN-RELATED"/>
    <property type="match status" value="1"/>
</dbReference>
<dbReference type="Proteomes" id="UP000526892">
    <property type="component" value="Unassembled WGS sequence"/>
</dbReference>
<protein>
    <submittedName>
        <fullName evidence="2">ABC transporter substrate-binding protein</fullName>
    </submittedName>
</protein>
<sequence length="381" mass="41324">MNTSLTRTVTRFLLGTAFISTALTVSGYSTSVEAQQTEPLQEVTIALGSQVLNVTYPWLMMPVALGYWRDEGYDVNVVGMQGSLQGLQMMASGVVDLVQFNSSVLIQANAENGIPARGIMGNGVIDWGLGVKEDGPIQSIIDLKGGRIGIVSLATGGVPMLKALLRQNGIDPDRDVNIVAVGAGTQALQALRSGQVQGLMFWQSALTSFENSGTDLRVFRDPAWHEMPDFTLGTLQSTIDQNPDMVEAIVRGANKATLFAMTNPECVRQIHWEHFPSTKPTGADSETLEQWDLNLLNAQLDSMRKAHELHGGELLGYVDPAAFTGIQEFLYEHGMISNTVSTSELVIDQDGFFEATNDFDHEAIIEAARNCNVKGSAHYAD</sequence>
<feature type="domain" description="SsuA/THI5-like" evidence="1">
    <location>
        <begin position="64"/>
        <end position="265"/>
    </location>
</feature>
<reference evidence="2 3" key="1">
    <citation type="journal article" date="2003" name="Extremophiles">
        <title>Halomonas glaciei sp. nov. isolated from fast ice of Adelie Land, Antarctica.</title>
        <authorList>
            <person name="Reddy G.S."/>
            <person name="Raghavan P.U."/>
            <person name="Sarita N.B."/>
            <person name="Prakash J.S."/>
            <person name="Nagesh N."/>
            <person name="Delille D."/>
            <person name="Shivaji S."/>
        </authorList>
    </citation>
    <scope>NUCLEOTIDE SEQUENCE [LARGE SCALE GENOMIC DNA]</scope>
    <source>
        <strain evidence="2 3">DD39</strain>
    </source>
</reference>
<dbReference type="AlphaFoldDB" id="A0A7Z0LVE5"/>
<dbReference type="RefSeq" id="WP_179916706.1">
    <property type="nucleotide sequence ID" value="NZ_JACCDE010000026.1"/>
</dbReference>
<organism evidence="2 3">
    <name type="scientific">Vreelandella glaciei</name>
    <dbReference type="NCBI Taxonomy" id="186761"/>
    <lineage>
        <taxon>Bacteria</taxon>
        <taxon>Pseudomonadati</taxon>
        <taxon>Pseudomonadota</taxon>
        <taxon>Gammaproteobacteria</taxon>
        <taxon>Oceanospirillales</taxon>
        <taxon>Halomonadaceae</taxon>
        <taxon>Vreelandella</taxon>
    </lineage>
</organism>
<dbReference type="EMBL" id="JACCDE010000026">
    <property type="protein sequence ID" value="NYS79309.1"/>
    <property type="molecule type" value="Genomic_DNA"/>
</dbReference>
<evidence type="ECO:0000259" key="1">
    <source>
        <dbReference type="Pfam" id="PF09084"/>
    </source>
</evidence>
<name>A0A7Z0LVE5_9GAMM</name>
<dbReference type="SUPFAM" id="SSF53850">
    <property type="entry name" value="Periplasmic binding protein-like II"/>
    <property type="match status" value="1"/>
</dbReference>
<dbReference type="Gene3D" id="3.40.190.10">
    <property type="entry name" value="Periplasmic binding protein-like II"/>
    <property type="match status" value="2"/>
</dbReference>
<dbReference type="Pfam" id="PF09084">
    <property type="entry name" value="NMT1"/>
    <property type="match status" value="1"/>
</dbReference>
<accession>A0A7Z0LVE5</accession>
<dbReference type="InterPro" id="IPR015168">
    <property type="entry name" value="SsuA/THI5"/>
</dbReference>
<evidence type="ECO:0000313" key="2">
    <source>
        <dbReference type="EMBL" id="NYS79309.1"/>
    </source>
</evidence>
<gene>
    <name evidence="2" type="ORF">HZS80_16575</name>
</gene>
<evidence type="ECO:0000313" key="3">
    <source>
        <dbReference type="Proteomes" id="UP000526892"/>
    </source>
</evidence>
<comment type="caution">
    <text evidence="2">The sequence shown here is derived from an EMBL/GenBank/DDBJ whole genome shotgun (WGS) entry which is preliminary data.</text>
</comment>
<proteinExistence type="predicted"/>
<keyword evidence="3" id="KW-1185">Reference proteome</keyword>